<protein>
    <submittedName>
        <fullName evidence="1">Uncharacterized protein</fullName>
    </submittedName>
</protein>
<dbReference type="AlphaFoldDB" id="A0A139LNX3"/>
<evidence type="ECO:0000313" key="1">
    <source>
        <dbReference type="EMBL" id="KXT53131.1"/>
    </source>
</evidence>
<gene>
    <name evidence="1" type="ORF">HMPREF2531_01447</name>
</gene>
<accession>A0A139LNX3</accession>
<proteinExistence type="predicted"/>
<comment type="caution">
    <text evidence="1">The sequence shown here is derived from an EMBL/GenBank/DDBJ whole genome shotgun (WGS) entry which is preliminary data.</text>
</comment>
<evidence type="ECO:0000313" key="2">
    <source>
        <dbReference type="Proteomes" id="UP000070319"/>
    </source>
</evidence>
<name>A0A139LNX3_9BACE</name>
<reference evidence="1 2" key="1">
    <citation type="submission" date="2016-02" db="EMBL/GenBank/DDBJ databases">
        <authorList>
            <person name="Wen L."/>
            <person name="He K."/>
            <person name="Yang H."/>
        </authorList>
    </citation>
    <scope>NUCLEOTIDE SEQUENCE [LARGE SCALE GENOMIC DNA]</scope>
    <source>
        <strain evidence="1 2">KLE1704</strain>
    </source>
</reference>
<organism evidence="1">
    <name type="scientific">Bacteroides intestinalis</name>
    <dbReference type="NCBI Taxonomy" id="329854"/>
    <lineage>
        <taxon>Bacteria</taxon>
        <taxon>Pseudomonadati</taxon>
        <taxon>Bacteroidota</taxon>
        <taxon>Bacteroidia</taxon>
        <taxon>Bacteroidales</taxon>
        <taxon>Bacteroidaceae</taxon>
        <taxon>Bacteroides</taxon>
    </lineage>
</organism>
<dbReference type="EMBL" id="LTDF01000059">
    <property type="protein sequence ID" value="KXT53131.1"/>
    <property type="molecule type" value="Genomic_DNA"/>
</dbReference>
<sequence length="54" mass="6124">MVFGNMTSESLQVFMETTKAIRKLSKYKEGVSVETPIFVPSGIGMFYKIIYVNL</sequence>
<dbReference type="Proteomes" id="UP000070319">
    <property type="component" value="Unassembled WGS sequence"/>
</dbReference>